<keyword evidence="5" id="KW-1015">Disulfide bond</keyword>
<dbReference type="EMBL" id="EF530736">
    <property type="protein sequence ID" value="ABP02073.1"/>
    <property type="molecule type" value="Genomic_DNA"/>
</dbReference>
<dbReference type="GO" id="GO:0007165">
    <property type="term" value="P:signal transduction"/>
    <property type="evidence" value="ECO:0007669"/>
    <property type="project" value="InterPro"/>
</dbReference>
<organism evidence="7">
    <name type="scientific">Capsella grandiflora</name>
    <dbReference type="NCBI Taxonomy" id="264402"/>
    <lineage>
        <taxon>Eukaryota</taxon>
        <taxon>Viridiplantae</taxon>
        <taxon>Streptophyta</taxon>
        <taxon>Embryophyta</taxon>
        <taxon>Tracheophyta</taxon>
        <taxon>Spermatophyta</taxon>
        <taxon>Magnoliopsida</taxon>
        <taxon>eudicotyledons</taxon>
        <taxon>Gunneridae</taxon>
        <taxon>Pentapetalae</taxon>
        <taxon>rosids</taxon>
        <taxon>malvids</taxon>
        <taxon>Brassicales</taxon>
        <taxon>Brassicaceae</taxon>
        <taxon>Camelineae</taxon>
        <taxon>Capsella</taxon>
    </lineage>
</organism>
<proteinExistence type="inferred from homology"/>
<evidence type="ECO:0000256" key="2">
    <source>
        <dbReference type="ARBA" id="ARBA00006722"/>
    </source>
</evidence>
<evidence type="ECO:0000256" key="4">
    <source>
        <dbReference type="ARBA" id="ARBA00022729"/>
    </source>
</evidence>
<comment type="similarity">
    <text evidence="2">Belongs to the DEFL family.</text>
</comment>
<evidence type="ECO:0000313" key="7">
    <source>
        <dbReference type="EMBL" id="ABP02073.1"/>
    </source>
</evidence>
<dbReference type="AlphaFoldDB" id="A5A5D9"/>
<dbReference type="GO" id="GO:0005576">
    <property type="term" value="C:extracellular region"/>
    <property type="evidence" value="ECO:0007669"/>
    <property type="project" value="UniProtKB-SubCell"/>
</dbReference>
<feature type="signal peptide" evidence="6">
    <location>
        <begin position="1"/>
        <end position="23"/>
    </location>
</feature>
<evidence type="ECO:0000256" key="3">
    <source>
        <dbReference type="ARBA" id="ARBA00022525"/>
    </source>
</evidence>
<evidence type="ECO:0000256" key="5">
    <source>
        <dbReference type="ARBA" id="ARBA00023157"/>
    </source>
</evidence>
<reference evidence="7" key="1">
    <citation type="journal article" date="2007" name="Genetics">
        <title>Epigenetic mechanisms for breakdown of self-incompatibility in interspecific hybrids.</title>
        <authorList>
            <person name="Nasrallah J.B."/>
            <person name="Liu P."/>
            <person name="Sherman-Broyles S."/>
            <person name="Schmidt R."/>
            <person name="Nasrallah M.E."/>
        </authorList>
    </citation>
    <scope>NUCLEOTIDE SEQUENCE</scope>
</reference>
<feature type="chain" id="PRO_5002677763" evidence="6">
    <location>
        <begin position="24"/>
        <end position="83"/>
    </location>
</feature>
<dbReference type="InterPro" id="IPR010682">
    <property type="entry name" value="SCRL"/>
</dbReference>
<sequence length="83" mass="9642">MRCGIFFVVSYVLMSFLISHVQGVETQKWKKECRGNFPGRCEGKGDEQCRHDLTEDGNKPSQCHCTTHDLQRFCYCKYCKISV</sequence>
<comment type="subcellular location">
    <subcellularLocation>
        <location evidence="1">Secreted</location>
    </subcellularLocation>
</comment>
<evidence type="ECO:0000256" key="1">
    <source>
        <dbReference type="ARBA" id="ARBA00004613"/>
    </source>
</evidence>
<dbReference type="PANTHER" id="PTHR34450">
    <property type="entry name" value="DEFENSIN-LIKE PROTEIN 245-RELATED"/>
    <property type="match status" value="1"/>
</dbReference>
<keyword evidence="3" id="KW-0964">Secreted</keyword>
<gene>
    <name evidence="7" type="primary">SCR7</name>
</gene>
<name>A5A5D9_9BRAS</name>
<accession>A5A5D9</accession>
<dbReference type="Pfam" id="PF06876">
    <property type="entry name" value="SCRL"/>
    <property type="match status" value="1"/>
</dbReference>
<keyword evidence="4 6" id="KW-0732">Signal</keyword>
<dbReference type="PANTHER" id="PTHR34450:SF9">
    <property type="entry name" value="DEFENSIN-LIKE PROTEIN 242-RELATED"/>
    <property type="match status" value="1"/>
</dbReference>
<evidence type="ECO:0000256" key="6">
    <source>
        <dbReference type="SAM" id="SignalP"/>
    </source>
</evidence>
<protein>
    <submittedName>
        <fullName evidence="7">S-locus cysteine-rich protein SCR7</fullName>
    </submittedName>
</protein>